<dbReference type="PANTHER" id="PTHR21015">
    <property type="entry name" value="UDP-N-ACETYLGLUCOSAMINE--N-ACETYLMURAMYL-(PENTAPEPTIDE) PYROPHOSPHORYL-UNDECAPRENOL N-ACETYLGLUCOSAMINE TRANSFERASE 1"/>
    <property type="match status" value="1"/>
</dbReference>
<evidence type="ECO:0000256" key="4">
    <source>
        <dbReference type="ARBA" id="ARBA00022679"/>
    </source>
</evidence>
<feature type="binding site" evidence="10">
    <location>
        <position position="132"/>
    </location>
    <ligand>
        <name>UDP-N-acetyl-alpha-D-glucosamine</name>
        <dbReference type="ChEBI" id="CHEBI:57705"/>
    </ligand>
</feature>
<dbReference type="InterPro" id="IPR007235">
    <property type="entry name" value="Glyco_trans_28_C"/>
</dbReference>
<evidence type="ECO:0000256" key="5">
    <source>
        <dbReference type="ARBA" id="ARBA00022960"/>
    </source>
</evidence>
<evidence type="ECO:0000256" key="10">
    <source>
        <dbReference type="HAMAP-Rule" id="MF_00033"/>
    </source>
</evidence>
<proteinExistence type="inferred from homology"/>
<evidence type="ECO:0000313" key="13">
    <source>
        <dbReference type="EMBL" id="MFB9378891.1"/>
    </source>
</evidence>
<dbReference type="EC" id="2.4.1.227" evidence="10"/>
<keyword evidence="1 10" id="KW-1003">Cell membrane</keyword>
<evidence type="ECO:0000256" key="2">
    <source>
        <dbReference type="ARBA" id="ARBA00022618"/>
    </source>
</evidence>
<comment type="similarity">
    <text evidence="10">Belongs to the glycosyltransferase 28 family. MurG subfamily.</text>
</comment>
<keyword evidence="3 10" id="KW-0328">Glycosyltransferase</keyword>
<name>A0ABV5LXT0_9ACTN</name>
<feature type="binding site" evidence="10">
    <location>
        <position position="209"/>
    </location>
    <ligand>
        <name>UDP-N-acetyl-alpha-D-glucosamine</name>
        <dbReference type="ChEBI" id="CHEBI:57705"/>
    </ligand>
</feature>
<evidence type="ECO:0000256" key="3">
    <source>
        <dbReference type="ARBA" id="ARBA00022676"/>
    </source>
</evidence>
<dbReference type="Pfam" id="PF04101">
    <property type="entry name" value="Glyco_tran_28_C"/>
    <property type="match status" value="1"/>
</dbReference>
<keyword evidence="6 10" id="KW-0573">Peptidoglycan synthesis</keyword>
<feature type="domain" description="Glycosyl transferase family 28 C-terminal" evidence="12">
    <location>
        <begin position="202"/>
        <end position="361"/>
    </location>
</feature>
<comment type="caution">
    <text evidence="10">Lacks conserved residue(s) required for the propagation of feature annotation.</text>
</comment>
<dbReference type="Gene3D" id="3.40.50.2000">
    <property type="entry name" value="Glycogen Phosphorylase B"/>
    <property type="match status" value="2"/>
</dbReference>
<protein>
    <recommendedName>
        <fullName evidence="10">UDP-N-acetylglucosamine--N-acetylmuramyl-(pentapeptide) pyrophosphoryl-undecaprenol N-acetylglucosamine transferase</fullName>
        <ecNumber evidence="10">2.4.1.227</ecNumber>
    </recommendedName>
    <alternativeName>
        <fullName evidence="10">Undecaprenyl-PP-MurNAc-pentapeptide-UDPGlcNAc GlcNAc transferase</fullName>
    </alternativeName>
</protein>
<keyword evidence="9 10" id="KW-0961">Cell wall biogenesis/degradation</keyword>
<dbReference type="CDD" id="cd03785">
    <property type="entry name" value="GT28_MurG"/>
    <property type="match status" value="1"/>
</dbReference>
<dbReference type="HAMAP" id="MF_00033">
    <property type="entry name" value="MurG"/>
    <property type="match status" value="1"/>
</dbReference>
<sequence>MSAAPERGPAVLLAGGGTAGHVAPLLATAERLREELPDVRLLVLGTAEGLEARLVPERGFELALVPRVPLPRKPSVDLLRLPGRLAGAVGAARAAIRRIEADVVVGFGGYVATPAYLAARRAGVPVVVHEQNSLPGIANRVGARWAQHVAVTFPGTPLPRAEHTGMPLRREITALAAAPPAERARARSAARLALGLDPDRPTLLVTGGSLGAQRLNEVLPQAAAELLAAGGQVLHAAGRGKEVRLGDLAHPEHYQVRPYLDDMGAAYAAADLVLGRSGAGTVSELTALGLPGVYVPLPIGNGEQARNAAAVVEAGGGMLVADADLDATIVRERVLPLLTDPSALGAAARAAAAFGVHDGDARLVALVRDAMGARS</sequence>
<comment type="caution">
    <text evidence="13">The sequence shown here is derived from an EMBL/GenBank/DDBJ whole genome shotgun (WGS) entry which is preliminary data.</text>
</comment>
<evidence type="ECO:0000256" key="6">
    <source>
        <dbReference type="ARBA" id="ARBA00022984"/>
    </source>
</evidence>
<keyword evidence="2 10" id="KW-0132">Cell division</keyword>
<comment type="catalytic activity">
    <reaction evidence="10">
        <text>di-trans,octa-cis-undecaprenyl diphospho-N-acetyl-alpha-D-muramoyl-L-alanyl-D-glutamyl-meso-2,6-diaminopimeloyl-D-alanyl-D-alanine + UDP-N-acetyl-alpha-D-glucosamine = di-trans,octa-cis-undecaprenyl diphospho-[N-acetyl-alpha-D-glucosaminyl-(1-&gt;4)]-N-acetyl-alpha-D-muramoyl-L-alanyl-D-glutamyl-meso-2,6-diaminopimeloyl-D-alanyl-D-alanine + UDP + H(+)</text>
        <dbReference type="Rhea" id="RHEA:31227"/>
        <dbReference type="ChEBI" id="CHEBI:15378"/>
        <dbReference type="ChEBI" id="CHEBI:57705"/>
        <dbReference type="ChEBI" id="CHEBI:58223"/>
        <dbReference type="ChEBI" id="CHEBI:61387"/>
        <dbReference type="ChEBI" id="CHEBI:61388"/>
        <dbReference type="EC" id="2.4.1.227"/>
    </reaction>
</comment>
<keyword evidence="7 10" id="KW-0472">Membrane</keyword>
<dbReference type="PANTHER" id="PTHR21015:SF22">
    <property type="entry name" value="GLYCOSYLTRANSFERASE"/>
    <property type="match status" value="1"/>
</dbReference>
<feature type="binding site" evidence="10">
    <location>
        <position position="304"/>
    </location>
    <ligand>
        <name>UDP-N-acetyl-alpha-D-glucosamine</name>
        <dbReference type="ChEBI" id="CHEBI:57705"/>
    </ligand>
</feature>
<dbReference type="NCBIfam" id="TIGR01133">
    <property type="entry name" value="murG"/>
    <property type="match status" value="1"/>
</dbReference>
<keyword evidence="4 10" id="KW-0808">Transferase</keyword>
<gene>
    <name evidence="10 13" type="primary">murG</name>
    <name evidence="13" type="ORF">ACFFVI_18180</name>
</gene>
<keyword evidence="8 10" id="KW-0131">Cell cycle</keyword>
<dbReference type="InterPro" id="IPR006009">
    <property type="entry name" value="GlcNAc_MurG"/>
</dbReference>
<keyword evidence="14" id="KW-1185">Reference proteome</keyword>
<dbReference type="RefSeq" id="WP_380136558.1">
    <property type="nucleotide sequence ID" value="NZ_JBHLUI010000007.1"/>
</dbReference>
<comment type="subcellular location">
    <subcellularLocation>
        <location evidence="10">Cell membrane</location>
        <topology evidence="10">Peripheral membrane protein</topology>
        <orientation evidence="10">Cytoplasmic side</orientation>
    </subcellularLocation>
</comment>
<evidence type="ECO:0000259" key="11">
    <source>
        <dbReference type="Pfam" id="PF03033"/>
    </source>
</evidence>
<evidence type="ECO:0000256" key="9">
    <source>
        <dbReference type="ARBA" id="ARBA00023316"/>
    </source>
</evidence>
<dbReference type="SUPFAM" id="SSF53756">
    <property type="entry name" value="UDP-Glycosyltransferase/glycogen phosphorylase"/>
    <property type="match status" value="1"/>
</dbReference>
<organism evidence="13 14">
    <name type="scientific">Kineococcus gynurae</name>
    <dbReference type="NCBI Taxonomy" id="452979"/>
    <lineage>
        <taxon>Bacteria</taxon>
        <taxon>Bacillati</taxon>
        <taxon>Actinomycetota</taxon>
        <taxon>Actinomycetes</taxon>
        <taxon>Kineosporiales</taxon>
        <taxon>Kineosporiaceae</taxon>
        <taxon>Kineococcus</taxon>
    </lineage>
</organism>
<evidence type="ECO:0000256" key="1">
    <source>
        <dbReference type="ARBA" id="ARBA00022475"/>
    </source>
</evidence>
<dbReference type="GO" id="GO:0016757">
    <property type="term" value="F:glycosyltransferase activity"/>
    <property type="evidence" value="ECO:0007669"/>
    <property type="project" value="UniProtKB-KW"/>
</dbReference>
<evidence type="ECO:0000313" key="14">
    <source>
        <dbReference type="Proteomes" id="UP001589748"/>
    </source>
</evidence>
<dbReference type="InterPro" id="IPR004276">
    <property type="entry name" value="GlycoTrans_28_N"/>
</dbReference>
<comment type="function">
    <text evidence="10">Cell wall formation. Catalyzes the transfer of a GlcNAc subunit on undecaprenyl-pyrophosphoryl-MurNAc-pentapeptide (lipid intermediate I) to form undecaprenyl-pyrophosphoryl-MurNAc-(pentapeptide)GlcNAc (lipid intermediate II).</text>
</comment>
<dbReference type="EMBL" id="JBHMDM010000013">
    <property type="protein sequence ID" value="MFB9378891.1"/>
    <property type="molecule type" value="Genomic_DNA"/>
</dbReference>
<keyword evidence="5 10" id="KW-0133">Cell shape</keyword>
<evidence type="ECO:0000259" key="12">
    <source>
        <dbReference type="Pfam" id="PF04101"/>
    </source>
</evidence>
<dbReference type="Pfam" id="PF03033">
    <property type="entry name" value="Glyco_transf_28"/>
    <property type="match status" value="1"/>
</dbReference>
<feature type="domain" description="Glycosyltransferase family 28 N-terminal" evidence="11">
    <location>
        <begin position="11"/>
        <end position="150"/>
    </location>
</feature>
<evidence type="ECO:0000256" key="7">
    <source>
        <dbReference type="ARBA" id="ARBA00023136"/>
    </source>
</evidence>
<feature type="binding site" evidence="10">
    <location>
        <position position="169"/>
    </location>
    <ligand>
        <name>UDP-N-acetyl-alpha-D-glucosamine</name>
        <dbReference type="ChEBI" id="CHEBI:57705"/>
    </ligand>
</feature>
<dbReference type="Proteomes" id="UP001589748">
    <property type="component" value="Unassembled WGS sequence"/>
</dbReference>
<reference evidence="13 14" key="1">
    <citation type="submission" date="2024-09" db="EMBL/GenBank/DDBJ databases">
        <authorList>
            <person name="Sun Q."/>
            <person name="Mori K."/>
        </authorList>
    </citation>
    <scope>NUCLEOTIDE SEQUENCE [LARGE SCALE GENOMIC DNA]</scope>
    <source>
        <strain evidence="13 14">TISTR 1856</strain>
    </source>
</reference>
<evidence type="ECO:0000256" key="8">
    <source>
        <dbReference type="ARBA" id="ARBA00023306"/>
    </source>
</evidence>
<feature type="binding site" evidence="10">
    <location>
        <begin position="18"/>
        <end position="20"/>
    </location>
    <ligand>
        <name>UDP-N-acetyl-alpha-D-glucosamine</name>
        <dbReference type="ChEBI" id="CHEBI:57705"/>
    </ligand>
</feature>
<comment type="pathway">
    <text evidence="10">Cell wall biogenesis; peptidoglycan biosynthesis.</text>
</comment>
<accession>A0ABV5LXT0</accession>